<organism evidence="1 2">
    <name type="scientific">Campylobacter cuniculorum DSM 23162 = LMG 24588</name>
    <dbReference type="NCBI Taxonomy" id="1121267"/>
    <lineage>
        <taxon>Bacteria</taxon>
        <taxon>Pseudomonadati</taxon>
        <taxon>Campylobacterota</taxon>
        <taxon>Epsilonproteobacteria</taxon>
        <taxon>Campylobacterales</taxon>
        <taxon>Campylobacteraceae</taxon>
        <taxon>Campylobacter</taxon>
    </lineage>
</organism>
<proteinExistence type="predicted"/>
<dbReference type="RefSeq" id="WP_027305982.1">
    <property type="nucleotide sequence ID" value="NZ_CP020867.1"/>
</dbReference>
<reference evidence="1 2" key="1">
    <citation type="submission" date="2017-04" db="EMBL/GenBank/DDBJ databases">
        <title>Complete genome sequence of the Campylobacter cuniculorum type strain LMG24588.</title>
        <authorList>
            <person name="Miller W.G."/>
            <person name="Yee E."/>
            <person name="Revez J."/>
            <person name="Bono J.L."/>
            <person name="Rossi M."/>
        </authorList>
    </citation>
    <scope>NUCLEOTIDE SEQUENCE [LARGE SCALE GENOMIC DNA]</scope>
    <source>
        <strain evidence="1 2">LMG 24588</strain>
    </source>
</reference>
<evidence type="ECO:0000313" key="2">
    <source>
        <dbReference type="Proteomes" id="UP000192902"/>
    </source>
</evidence>
<dbReference type="EMBL" id="CP020867">
    <property type="protein sequence ID" value="ARJ57118.1"/>
    <property type="molecule type" value="Genomic_DNA"/>
</dbReference>
<accession>A0A1W6BYF5</accession>
<protein>
    <submittedName>
        <fullName evidence="1">Uncharacterized protein</fullName>
    </submittedName>
</protein>
<sequence length="123" mass="15066">MDLFIINEADNLARKALSYRLLSFFYEARILGEKEEKKLVFFFKKCIALELFERAKSEILARLRAEYKKRMKFYKKKDFIFYGIEAKNVYEIEHRSKEEIECLNRGLARLERLLKETRERRRL</sequence>
<dbReference type="STRING" id="1121267.CCUN_1535"/>
<dbReference type="Proteomes" id="UP000192902">
    <property type="component" value="Chromosome"/>
</dbReference>
<dbReference type="AlphaFoldDB" id="A0A1W6BYF5"/>
<evidence type="ECO:0000313" key="1">
    <source>
        <dbReference type="EMBL" id="ARJ57118.1"/>
    </source>
</evidence>
<dbReference type="KEGG" id="ccun:CCUN_1535"/>
<gene>
    <name evidence="1" type="ORF">CCUN_1535</name>
</gene>
<dbReference type="OrthoDB" id="5355528at2"/>
<dbReference type="eggNOG" id="ENOG50319HJ">
    <property type="taxonomic scope" value="Bacteria"/>
</dbReference>
<name>A0A1W6BYF5_9BACT</name>